<sequence>MTTAVLPPLPPIVDEASARLHLAALYRLIDRHFPSTDGVYNHLSLRVPGHPDLFLMKRHELLYEEVTASNLAVADMTKPFDPNWQVNGPGFVLHGAILLARPDVNCVVHIHSSVGLAMAAHGSGLRMLSQNALRFHNRIGYHDYEGITEDAGEGPRIATALGADGIAVVLRNHGLAIVGNTPRDGFERTRDLLIACETQLMLEATGAPMIEVPEMVREKVARQYVAHDAGRGGADWPAWVRHIDRLDPGYRD</sequence>
<evidence type="ECO:0000256" key="1">
    <source>
        <dbReference type="ARBA" id="ARBA00037961"/>
    </source>
</evidence>
<name>A0ABY7TNI5_9SPHN</name>
<protein>
    <submittedName>
        <fullName evidence="3">Class II aldolase/adducin family protein</fullName>
    </submittedName>
</protein>
<dbReference type="RefSeq" id="WP_273689546.1">
    <property type="nucleotide sequence ID" value="NZ_CP117411.1"/>
</dbReference>
<evidence type="ECO:0000313" key="3">
    <source>
        <dbReference type="EMBL" id="WCT74490.1"/>
    </source>
</evidence>
<dbReference type="Gene3D" id="3.40.225.10">
    <property type="entry name" value="Class II aldolase/adducin N-terminal domain"/>
    <property type="match status" value="1"/>
</dbReference>
<comment type="similarity">
    <text evidence="1">Belongs to the aldolase class II family.</text>
</comment>
<feature type="domain" description="Class II aldolase/adducin N-terminal" evidence="2">
    <location>
        <begin position="20"/>
        <end position="200"/>
    </location>
</feature>
<dbReference type="NCBIfam" id="NF005451">
    <property type="entry name" value="PRK07044.1"/>
    <property type="match status" value="1"/>
</dbReference>
<dbReference type="InterPro" id="IPR036409">
    <property type="entry name" value="Aldolase_II/adducin_N_sf"/>
</dbReference>
<evidence type="ECO:0000259" key="2">
    <source>
        <dbReference type="SMART" id="SM01007"/>
    </source>
</evidence>
<dbReference type="Proteomes" id="UP001220395">
    <property type="component" value="Chromosome"/>
</dbReference>
<dbReference type="InterPro" id="IPR051017">
    <property type="entry name" value="Aldolase-II_Adducin_sf"/>
</dbReference>
<gene>
    <name evidence="3" type="ORF">PQ455_04460</name>
</gene>
<dbReference type="PANTHER" id="PTHR10672">
    <property type="entry name" value="ADDUCIN"/>
    <property type="match status" value="1"/>
</dbReference>
<keyword evidence="4" id="KW-1185">Reference proteome</keyword>
<dbReference type="SMART" id="SM01007">
    <property type="entry name" value="Aldolase_II"/>
    <property type="match status" value="1"/>
</dbReference>
<dbReference type="SUPFAM" id="SSF53639">
    <property type="entry name" value="AraD/HMP-PK domain-like"/>
    <property type="match status" value="1"/>
</dbReference>
<proteinExistence type="inferred from homology"/>
<dbReference type="InterPro" id="IPR001303">
    <property type="entry name" value="Aldolase_II/adducin_N"/>
</dbReference>
<evidence type="ECO:0000313" key="4">
    <source>
        <dbReference type="Proteomes" id="UP001220395"/>
    </source>
</evidence>
<dbReference type="PANTHER" id="PTHR10672:SF3">
    <property type="entry name" value="PROTEIN HU-LI TAI SHAO"/>
    <property type="match status" value="1"/>
</dbReference>
<organism evidence="3 4">
    <name type="scientific">Sphingomonas naphthae</name>
    <dbReference type="NCBI Taxonomy" id="1813468"/>
    <lineage>
        <taxon>Bacteria</taxon>
        <taxon>Pseudomonadati</taxon>
        <taxon>Pseudomonadota</taxon>
        <taxon>Alphaproteobacteria</taxon>
        <taxon>Sphingomonadales</taxon>
        <taxon>Sphingomonadaceae</taxon>
        <taxon>Sphingomonas</taxon>
    </lineage>
</organism>
<accession>A0ABY7TNI5</accession>
<reference evidence="3 4" key="1">
    <citation type="submission" date="2023-02" db="EMBL/GenBank/DDBJ databases">
        <title>Genome sequence of Sphingomonas naphthae.</title>
        <authorList>
            <person name="Kim S."/>
            <person name="Heo J."/>
            <person name="Kwon S.-W."/>
        </authorList>
    </citation>
    <scope>NUCLEOTIDE SEQUENCE [LARGE SCALE GENOMIC DNA]</scope>
    <source>
        <strain evidence="3 4">KACC 18716</strain>
    </source>
</reference>
<dbReference type="EMBL" id="CP117411">
    <property type="protein sequence ID" value="WCT74490.1"/>
    <property type="molecule type" value="Genomic_DNA"/>
</dbReference>
<dbReference type="Pfam" id="PF00596">
    <property type="entry name" value="Aldolase_II"/>
    <property type="match status" value="1"/>
</dbReference>